<feature type="compositionally biased region" description="Polar residues" evidence="2">
    <location>
        <begin position="1382"/>
        <end position="1393"/>
    </location>
</feature>
<protein>
    <recommendedName>
        <fullName evidence="4">BRICHOS domain-containing protein</fullName>
    </recommendedName>
</protein>
<feature type="compositionally biased region" description="Polar residues" evidence="2">
    <location>
        <begin position="1132"/>
        <end position="1145"/>
    </location>
</feature>
<feature type="region of interest" description="Disordered" evidence="2">
    <location>
        <begin position="1124"/>
        <end position="1252"/>
    </location>
</feature>
<sequence length="1502" mass="149324">MAKPLLARVAFVLCCWETLATAQVTKEAKNNARFRRQNAVQLPVLLKEEDTNFAFVVRSSGMAEHHKLDRRIRQWTSRMTIEHVMLYYNHPIEVSLDETRQMATVSPPDIVGFVKYSTLYDYKTKMIAYKDLEKMECYLERMKDSEGGLKHKLRQIQTQSQVSKMRDNPRILYVSDNNLSKYEVWRLAGSRISGFCRGFPVTLLQQVIPQFHSGEVNNALHVEEELQLSQPPTGDAFLQRVRGRAKRQTTYTTRGYGRRYRGQTQTQYLAFQNGGNEGKAEAESSPELSRSQVSGTSGMGQAQSQSGDANGCEGCFPGGVIGYGYGYVPGAPPQPRAPTGVPGVGVPTVGAPTLGIPAVSVPAVGAPGVGVPGVGAPGVGPPTVGIPTGVPGVGVPGVGPPGVGVPGVGVPGVGPPGVGLPGVGVPGVGPPGVGVPGVGVPGVGLPGVGPPGVGVPGVGVPGVRPPGVGVPGVGVPGIGPPGVGVPTGVPGVAPGVPGVGVPGVGAPGVGVPGVGVPTGVPGVGVPGVGVPGIGPPTVPGVGVPIGVAGVGVPGLPGVAAPIAVPGIGVPGVPGVEAPRGIPGIGVGAPGVGVGVPGVGVGVGVGLGVGVGVGVGVPGVEAPRVGVPGVGVPGVTPVGIPSVGAPGLPGLALGVPGIGAPGVPGIGVPGVPGVGAPGVPGIGVPGVPGVGAPGVLGVTPVGVPSVGAPGVPGVGAPGVPGVGAPGVPGVGAPGVPGVGAPGVLGVGAPGVPGVTPVGVPTVGAPVGIPGVQIPGVGVPGAPITAVPSAGFPVQVVPGVGVPGGIPGGIPGAGVPGIGVPVAVPSVGVTGVGVPTGVPSVGVPGGLQLVGVPGGVPGVGVPGVPGVAAPPAAVYQPGPYQQPGIGVPGQVGYPGGIYQQLGGGVYTGQEAYYTAAGDSQAESSVRQEDKETRAAASAQGKYGGGTAQTQVSGIYSGTGAFSAQAQTSDKDRGAQSQVVGGKDGATSTAQGQAGSGKTQSQVQLGSSNGATTAEAQSGGIYYGANTQVQAGYQGGMADAQAKGQGSTSSQAQIGFTPYQENGTTNGQKSPFRGGGSASAQGGAYSGQSQSQIQGSFLHGISYTGAAQAGSGQTTYGRTASSNYEDFGGKLGLVQSGSRDGTPQNGGASTSTSQQTQYQPFGSLNNNAPSLHTSSQQQTHERGSRGQEVANVPHHSDYRRDYDETTTEPDAYTDTETRSQYRQTSNLGVNRNENESIQQGGYRTQTHGTRRNDTEHTRIPTQTQHIVLGPLNGRGAHIIQASDDQDQYSPGDILQPGQTIHGTPEYTIPQGYRGRITSVAGPRKTAAQGGQSQTVVITPGAGNVTYTNPSVGNYQPPVMSIPVGQQAGEGSYDQSSSSGHLGSGHTQLRNGRQQSLPVRWNGSHFSQRNGRTSRNGNQIRNGHSLNTYHHPTPDSFVTVTKSVTGQLDSGKASNNTGKYTHTYYTKSSTCGYFTFSCNIVFGSNGRTKICRPNPPTTPDGTPCCC</sequence>
<feature type="region of interest" description="Disordered" evidence="2">
    <location>
        <begin position="275"/>
        <end position="308"/>
    </location>
</feature>
<dbReference type="EMBL" id="BLKM01012983">
    <property type="protein sequence ID" value="GFG38162.1"/>
    <property type="molecule type" value="Genomic_DNA"/>
</dbReference>
<feature type="compositionally biased region" description="Basic and acidic residues" evidence="2">
    <location>
        <begin position="1191"/>
        <end position="1200"/>
    </location>
</feature>
<dbReference type="FunCoup" id="A0A6L2Q3P9">
    <property type="interactions" value="6"/>
</dbReference>
<keyword evidence="3" id="KW-0732">Signal</keyword>
<feature type="compositionally biased region" description="Polar residues" evidence="2">
    <location>
        <begin position="286"/>
        <end position="308"/>
    </location>
</feature>
<feature type="compositionally biased region" description="Polar residues" evidence="2">
    <location>
        <begin position="983"/>
        <end position="1008"/>
    </location>
</feature>
<dbReference type="OrthoDB" id="8197045at2759"/>
<feature type="region of interest" description="Disordered" evidence="2">
    <location>
        <begin position="1054"/>
        <end position="1088"/>
    </location>
</feature>
<evidence type="ECO:0000313" key="6">
    <source>
        <dbReference type="Proteomes" id="UP000502823"/>
    </source>
</evidence>
<keyword evidence="1" id="KW-1015">Disulfide bond</keyword>
<feature type="domain" description="BRICHOS" evidence="4">
    <location>
        <begin position="110"/>
        <end position="204"/>
    </location>
</feature>
<comment type="caution">
    <text evidence="5">The sequence shown here is derived from an EMBL/GenBank/DDBJ whole genome shotgun (WGS) entry which is preliminary data.</text>
</comment>
<gene>
    <name evidence="5" type="ORF">Cfor_03776</name>
</gene>
<name>A0A6L2Q3P9_COPFO</name>
<dbReference type="Gene3D" id="3.30.390.150">
    <property type="match status" value="1"/>
</dbReference>
<evidence type="ECO:0000256" key="2">
    <source>
        <dbReference type="SAM" id="MobiDB-lite"/>
    </source>
</evidence>
<accession>A0A6L2Q3P9</accession>
<feature type="compositionally biased region" description="Polar residues" evidence="2">
    <location>
        <begin position="1400"/>
        <end position="1431"/>
    </location>
</feature>
<dbReference type="Proteomes" id="UP000502823">
    <property type="component" value="Unassembled WGS sequence"/>
</dbReference>
<dbReference type="PROSITE" id="PS50869">
    <property type="entry name" value="BRICHOS"/>
    <property type="match status" value="1"/>
</dbReference>
<evidence type="ECO:0000256" key="1">
    <source>
        <dbReference type="ARBA" id="ARBA00023157"/>
    </source>
</evidence>
<dbReference type="InParanoid" id="A0A6L2Q3P9"/>
<evidence type="ECO:0000313" key="5">
    <source>
        <dbReference type="EMBL" id="GFG38162.1"/>
    </source>
</evidence>
<evidence type="ECO:0000256" key="3">
    <source>
        <dbReference type="SAM" id="SignalP"/>
    </source>
</evidence>
<feature type="region of interest" description="Disordered" evidence="2">
    <location>
        <begin position="1355"/>
        <end position="1431"/>
    </location>
</feature>
<dbReference type="InterPro" id="IPR007084">
    <property type="entry name" value="BRICHOS_dom"/>
</dbReference>
<evidence type="ECO:0000259" key="4">
    <source>
        <dbReference type="PROSITE" id="PS50869"/>
    </source>
</evidence>
<feature type="region of interest" description="Disordered" evidence="2">
    <location>
        <begin position="961"/>
        <end position="1008"/>
    </location>
</feature>
<feature type="compositionally biased region" description="Low complexity" evidence="2">
    <location>
        <begin position="1075"/>
        <end position="1088"/>
    </location>
</feature>
<feature type="compositionally biased region" description="Polar residues" evidence="2">
    <location>
        <begin position="1215"/>
        <end position="1244"/>
    </location>
</feature>
<feature type="compositionally biased region" description="Polar residues" evidence="2">
    <location>
        <begin position="1155"/>
        <end position="1175"/>
    </location>
</feature>
<feature type="chain" id="PRO_5026803115" description="BRICHOS domain-containing protein" evidence="3">
    <location>
        <begin position="23"/>
        <end position="1502"/>
    </location>
</feature>
<organism evidence="5 6">
    <name type="scientific">Coptotermes formosanus</name>
    <name type="common">Formosan subterranean termite</name>
    <dbReference type="NCBI Taxonomy" id="36987"/>
    <lineage>
        <taxon>Eukaryota</taxon>
        <taxon>Metazoa</taxon>
        <taxon>Ecdysozoa</taxon>
        <taxon>Arthropoda</taxon>
        <taxon>Hexapoda</taxon>
        <taxon>Insecta</taxon>
        <taxon>Pterygota</taxon>
        <taxon>Neoptera</taxon>
        <taxon>Polyneoptera</taxon>
        <taxon>Dictyoptera</taxon>
        <taxon>Blattodea</taxon>
        <taxon>Blattoidea</taxon>
        <taxon>Termitoidae</taxon>
        <taxon>Rhinotermitidae</taxon>
        <taxon>Coptotermes</taxon>
    </lineage>
</organism>
<feature type="signal peptide" evidence="3">
    <location>
        <begin position="1"/>
        <end position="22"/>
    </location>
</feature>
<feature type="compositionally biased region" description="Polar residues" evidence="2">
    <location>
        <begin position="1054"/>
        <end position="1066"/>
    </location>
</feature>
<reference evidence="6" key="1">
    <citation type="submission" date="2020-01" db="EMBL/GenBank/DDBJ databases">
        <title>Draft genome sequence of the Termite Coptotermes fromosanus.</title>
        <authorList>
            <person name="Itakura S."/>
            <person name="Yosikawa Y."/>
            <person name="Umezawa K."/>
        </authorList>
    </citation>
    <scope>NUCLEOTIDE SEQUENCE [LARGE SCALE GENOMIC DNA]</scope>
</reference>
<feature type="region of interest" description="Disordered" evidence="2">
    <location>
        <begin position="917"/>
        <end position="944"/>
    </location>
</feature>
<dbReference type="Pfam" id="PF04089">
    <property type="entry name" value="BRICHOS"/>
    <property type="match status" value="1"/>
</dbReference>
<feature type="compositionally biased region" description="Low complexity" evidence="2">
    <location>
        <begin position="1365"/>
        <end position="1381"/>
    </location>
</feature>
<keyword evidence="6" id="KW-1185">Reference proteome</keyword>
<proteinExistence type="predicted"/>
<feature type="compositionally biased region" description="Acidic residues" evidence="2">
    <location>
        <begin position="1201"/>
        <end position="1210"/>
    </location>
</feature>